<accession>A0ABY8U1B0</accession>
<evidence type="ECO:0000259" key="4">
    <source>
        <dbReference type="Pfam" id="PF05426"/>
    </source>
</evidence>
<keyword evidence="1" id="KW-0732">Signal</keyword>
<protein>
    <recommendedName>
        <fullName evidence="4">Alginate lyase domain-containing protein</fullName>
    </recommendedName>
</protein>
<keyword evidence="2" id="KW-0456">Lyase</keyword>
<dbReference type="Proteomes" id="UP001244341">
    <property type="component" value="Chromosome 6b"/>
</dbReference>
<feature type="compositionally biased region" description="Low complexity" evidence="3">
    <location>
        <begin position="18"/>
        <end position="37"/>
    </location>
</feature>
<evidence type="ECO:0000256" key="1">
    <source>
        <dbReference type="ARBA" id="ARBA00022729"/>
    </source>
</evidence>
<gene>
    <name evidence="5" type="ORF">OEZ85_001911</name>
</gene>
<organism evidence="5 6">
    <name type="scientific">Tetradesmus obliquus</name>
    <name type="common">Green alga</name>
    <name type="synonym">Acutodesmus obliquus</name>
    <dbReference type="NCBI Taxonomy" id="3088"/>
    <lineage>
        <taxon>Eukaryota</taxon>
        <taxon>Viridiplantae</taxon>
        <taxon>Chlorophyta</taxon>
        <taxon>core chlorophytes</taxon>
        <taxon>Chlorophyceae</taxon>
        <taxon>CS clade</taxon>
        <taxon>Sphaeropleales</taxon>
        <taxon>Scenedesmaceae</taxon>
        <taxon>Tetradesmus</taxon>
    </lineage>
</organism>
<dbReference type="Pfam" id="PF05426">
    <property type="entry name" value="Alginate_lyase"/>
    <property type="match status" value="1"/>
</dbReference>
<feature type="region of interest" description="Disordered" evidence="3">
    <location>
        <begin position="13"/>
        <end position="37"/>
    </location>
</feature>
<keyword evidence="6" id="KW-1185">Reference proteome</keyword>
<evidence type="ECO:0000313" key="5">
    <source>
        <dbReference type="EMBL" id="WIA15236.1"/>
    </source>
</evidence>
<dbReference type="InterPro" id="IPR008397">
    <property type="entry name" value="Alginate_lyase_dom"/>
</dbReference>
<feature type="domain" description="Alginate lyase" evidence="4">
    <location>
        <begin position="130"/>
        <end position="327"/>
    </location>
</feature>
<proteinExistence type="predicted"/>
<evidence type="ECO:0000313" key="6">
    <source>
        <dbReference type="Proteomes" id="UP001244341"/>
    </source>
</evidence>
<name>A0ABY8U1B0_TETOB</name>
<reference evidence="5 6" key="1">
    <citation type="submission" date="2023-05" db="EMBL/GenBank/DDBJ databases">
        <title>A 100% complete, gapless, phased diploid assembly of the Scenedesmus obliquus UTEX 3031 genome.</title>
        <authorList>
            <person name="Biondi T.C."/>
            <person name="Hanschen E.R."/>
            <person name="Kwon T."/>
            <person name="Eng W."/>
            <person name="Kruse C.P.S."/>
            <person name="Koehler S.I."/>
            <person name="Kunde Y."/>
            <person name="Gleasner C.D."/>
            <person name="You Mak K.T."/>
            <person name="Polle J."/>
            <person name="Hovde B.T."/>
            <person name="Starkenburg S.R."/>
        </authorList>
    </citation>
    <scope>NUCLEOTIDE SEQUENCE [LARGE SCALE GENOMIC DNA]</scope>
    <source>
        <strain evidence="5 6">DOE0152z</strain>
    </source>
</reference>
<evidence type="ECO:0000256" key="2">
    <source>
        <dbReference type="ARBA" id="ARBA00023239"/>
    </source>
</evidence>
<dbReference type="SUPFAM" id="SSF48230">
    <property type="entry name" value="Chondroitin AC/alginate lyase"/>
    <property type="match status" value="1"/>
</dbReference>
<dbReference type="EMBL" id="CP126213">
    <property type="protein sequence ID" value="WIA15236.1"/>
    <property type="molecule type" value="Genomic_DNA"/>
</dbReference>
<dbReference type="InterPro" id="IPR008929">
    <property type="entry name" value="Chondroitin_lyas"/>
</dbReference>
<evidence type="ECO:0000256" key="3">
    <source>
        <dbReference type="SAM" id="MobiDB-lite"/>
    </source>
</evidence>
<sequence>MEKDVVGTVKTAVKQGTQAALQPPSSSSNNQQQQQQQQAYAAPSILNIIPAAAAGLADITGRGVQQFVHPGTLMGPAEVQLLQQRASGAAAADDTWRQALQALQASTPLAYNHHALKDFQCEWEGPKVGHEELVEKDGVMVYQQAVMWLVSGDERYAANAAGIIDAWATTNKRFCGKNAPLEAGWAIASFARAAELLKHSWPGWADSGAEGRFMGWVDALLMPQLDHEMLHRLPLANWQTTVAECKAQLAILTGRRRLWDEALAWWHKVFDAYVKPCGECGETQRDLFHSQFGLGGLIQLAEMAWQQGLDLYCYQNSRLFTAMEFHAFITNGGKPQECCYQLKGIGFLPCGWEVGYNHYKGRMGWEMPQTAKMLAAHRPEKYVFHWGLGTLTHYRTAEALHTQRPPAPA</sequence>
<dbReference type="Gene3D" id="1.50.10.100">
    <property type="entry name" value="Chondroitin AC/alginate lyase"/>
    <property type="match status" value="1"/>
</dbReference>